<evidence type="ECO:0000256" key="4">
    <source>
        <dbReference type="ARBA" id="ARBA00022692"/>
    </source>
</evidence>
<organism evidence="11 12">
    <name type="scientific">Aegilops tauschii subsp. strangulata</name>
    <name type="common">Goatgrass</name>
    <dbReference type="NCBI Taxonomy" id="200361"/>
    <lineage>
        <taxon>Eukaryota</taxon>
        <taxon>Viridiplantae</taxon>
        <taxon>Streptophyta</taxon>
        <taxon>Embryophyta</taxon>
        <taxon>Tracheophyta</taxon>
        <taxon>Spermatophyta</taxon>
        <taxon>Magnoliopsida</taxon>
        <taxon>Liliopsida</taxon>
        <taxon>Poales</taxon>
        <taxon>Poaceae</taxon>
        <taxon>BOP clade</taxon>
        <taxon>Pooideae</taxon>
        <taxon>Triticodae</taxon>
        <taxon>Triticeae</taxon>
        <taxon>Triticinae</taxon>
        <taxon>Aegilops</taxon>
    </lineage>
</organism>
<feature type="compositionally biased region" description="Basic residues" evidence="10">
    <location>
        <begin position="20"/>
        <end position="39"/>
    </location>
</feature>
<feature type="transmembrane region" description="Helical" evidence="9">
    <location>
        <begin position="239"/>
        <end position="264"/>
    </location>
</feature>
<comment type="function">
    <text evidence="8 9">Acts as a Mg(2+) transporter. Can also transport other divalent cations such as Fe(2+), Sr(2+), Ba(2+), Mn(2+) and Co(2+) but to a much less extent than Mg(2+).</text>
</comment>
<comment type="subunit">
    <text evidence="3 9">Homodimer.</text>
</comment>
<feature type="transmembrane region" description="Helical" evidence="9">
    <location>
        <begin position="135"/>
        <end position="160"/>
    </location>
</feature>
<evidence type="ECO:0000256" key="8">
    <source>
        <dbReference type="ARBA" id="ARBA00025284"/>
    </source>
</evidence>
<evidence type="ECO:0000313" key="12">
    <source>
        <dbReference type="Proteomes" id="UP000015105"/>
    </source>
</evidence>
<dbReference type="EnsemblPlants" id="AET3Gv20854600.1">
    <property type="protein sequence ID" value="AET3Gv20854600.1"/>
    <property type="gene ID" value="AET3Gv20854600"/>
</dbReference>
<feature type="transmembrane region" description="Helical" evidence="9">
    <location>
        <begin position="75"/>
        <end position="92"/>
    </location>
</feature>
<keyword evidence="7 9" id="KW-0472">Membrane</keyword>
<dbReference type="GO" id="GO:0005886">
    <property type="term" value="C:plasma membrane"/>
    <property type="evidence" value="ECO:0007669"/>
    <property type="project" value="UniProtKB-SubCell"/>
</dbReference>
<dbReference type="GO" id="GO:0005769">
    <property type="term" value="C:early endosome"/>
    <property type="evidence" value="ECO:0007669"/>
    <property type="project" value="UniProtKB-SubCell"/>
</dbReference>
<evidence type="ECO:0000256" key="5">
    <source>
        <dbReference type="ARBA" id="ARBA00022753"/>
    </source>
</evidence>
<evidence type="ECO:0000256" key="3">
    <source>
        <dbReference type="ARBA" id="ARBA00011738"/>
    </source>
</evidence>
<keyword evidence="9" id="KW-1003">Cell membrane</keyword>
<comment type="similarity">
    <text evidence="2 9">Belongs to the NIPA (TC 2.A.7) family.</text>
</comment>
<reference evidence="11" key="4">
    <citation type="submission" date="2019-03" db="UniProtKB">
        <authorList>
            <consortium name="EnsemblPlants"/>
        </authorList>
    </citation>
    <scope>IDENTIFICATION</scope>
</reference>
<dbReference type="InterPro" id="IPR037185">
    <property type="entry name" value="EmrE-like"/>
</dbReference>
<dbReference type="Gramene" id="AET3Gv20854600.1">
    <property type="protein sequence ID" value="AET3Gv20854600.1"/>
    <property type="gene ID" value="AET3Gv20854600"/>
</dbReference>
<reference evidence="11" key="3">
    <citation type="journal article" date="2017" name="Nature">
        <title>Genome sequence of the progenitor of the wheat D genome Aegilops tauschii.</title>
        <authorList>
            <person name="Luo M.C."/>
            <person name="Gu Y.Q."/>
            <person name="Puiu D."/>
            <person name="Wang H."/>
            <person name="Twardziok S.O."/>
            <person name="Deal K.R."/>
            <person name="Huo N."/>
            <person name="Zhu T."/>
            <person name="Wang L."/>
            <person name="Wang Y."/>
            <person name="McGuire P.E."/>
            <person name="Liu S."/>
            <person name="Long H."/>
            <person name="Ramasamy R.K."/>
            <person name="Rodriguez J.C."/>
            <person name="Van S.L."/>
            <person name="Yuan L."/>
            <person name="Wang Z."/>
            <person name="Xia Z."/>
            <person name="Xiao L."/>
            <person name="Anderson O.D."/>
            <person name="Ouyang S."/>
            <person name="Liang Y."/>
            <person name="Zimin A.V."/>
            <person name="Pertea G."/>
            <person name="Qi P."/>
            <person name="Bennetzen J.L."/>
            <person name="Dai X."/>
            <person name="Dawson M.W."/>
            <person name="Muller H.G."/>
            <person name="Kugler K."/>
            <person name="Rivarola-Duarte L."/>
            <person name="Spannagl M."/>
            <person name="Mayer K.F.X."/>
            <person name="Lu F.H."/>
            <person name="Bevan M.W."/>
            <person name="Leroy P."/>
            <person name="Li P."/>
            <person name="You F.M."/>
            <person name="Sun Q."/>
            <person name="Liu Z."/>
            <person name="Lyons E."/>
            <person name="Wicker T."/>
            <person name="Salzberg S.L."/>
            <person name="Devos K.M."/>
            <person name="Dvorak J."/>
        </authorList>
    </citation>
    <scope>NUCLEOTIDE SEQUENCE [LARGE SCALE GENOMIC DNA]</scope>
    <source>
        <strain evidence="11">cv. AL8/78</strain>
    </source>
</reference>
<feature type="transmembrane region" description="Helical" evidence="9">
    <location>
        <begin position="212"/>
        <end position="232"/>
    </location>
</feature>
<accession>A0A453G1N6</accession>
<comment type="subcellular location">
    <subcellularLocation>
        <location evidence="9">Cell membrane</location>
        <topology evidence="9">Multi-pass membrane protein</topology>
    </subcellularLocation>
    <subcellularLocation>
        <location evidence="9">Early endosome</location>
    </subcellularLocation>
    <subcellularLocation>
        <location evidence="1">Membrane</location>
        <topology evidence="1">Multi-pass membrane protein</topology>
    </subcellularLocation>
</comment>
<dbReference type="InterPro" id="IPR008521">
    <property type="entry name" value="Mg_trans_NIPA"/>
</dbReference>
<dbReference type="Pfam" id="PF05653">
    <property type="entry name" value="Mg_trans_NIPA"/>
    <property type="match status" value="1"/>
</dbReference>
<dbReference type="SUPFAM" id="SSF103481">
    <property type="entry name" value="Multidrug resistance efflux transporter EmrE"/>
    <property type="match status" value="1"/>
</dbReference>
<feature type="region of interest" description="Disordered" evidence="10">
    <location>
        <begin position="11"/>
        <end position="59"/>
    </location>
</feature>
<feature type="transmembrane region" description="Helical" evidence="9">
    <location>
        <begin position="276"/>
        <end position="297"/>
    </location>
</feature>
<keyword evidence="6 9" id="KW-1133">Transmembrane helix</keyword>
<reference evidence="12" key="1">
    <citation type="journal article" date="2014" name="Science">
        <title>Ancient hybridizations among the ancestral genomes of bread wheat.</title>
        <authorList>
            <consortium name="International Wheat Genome Sequencing Consortium,"/>
            <person name="Marcussen T."/>
            <person name="Sandve S.R."/>
            <person name="Heier L."/>
            <person name="Spannagl M."/>
            <person name="Pfeifer M."/>
            <person name="Jakobsen K.S."/>
            <person name="Wulff B.B."/>
            <person name="Steuernagel B."/>
            <person name="Mayer K.F."/>
            <person name="Olsen O.A."/>
        </authorList>
    </citation>
    <scope>NUCLEOTIDE SEQUENCE [LARGE SCALE GENOMIC DNA]</scope>
    <source>
        <strain evidence="12">cv. AL8/78</strain>
    </source>
</reference>
<feature type="transmembrane region" description="Helical" evidence="9">
    <location>
        <begin position="112"/>
        <end position="129"/>
    </location>
</feature>
<dbReference type="GO" id="GO:0015095">
    <property type="term" value="F:magnesium ion transmembrane transporter activity"/>
    <property type="evidence" value="ECO:0007669"/>
    <property type="project" value="UniProtKB-UniRule"/>
</dbReference>
<sequence length="344" mass="37208">FSLSPSVVRFPTPSCASPVRTRHTYRHTAAPRRDKKRPTQRQSPASNAPPAARRRTMSPAATDAGGDLFAANLKGALLAVASSAFVGVSFIVKKKGLRRAGAVGSRAGVGGYGYLWEPLWWVGMVTMLVGETANFVAYMFAPAVLVAPLGALSIIVSAVLAHFMLNEKLQRVGVLGCILCIVGSTVIILHAPEERSPDSVEQIWRLATQPTFLCYAALAVAVSLLLMLYCAPRYGQTNIMIYVGICSVIGSLTVMSIKAVGIAIKLTIQGVNQAGYFQTWMFVTVSAICLIIQLVYLNKVLHCLILICKKGTFVPYSFFSNIFIKKKKEEALLDNVSHDLPITS</sequence>
<dbReference type="Proteomes" id="UP000015105">
    <property type="component" value="Chromosome 3D"/>
</dbReference>
<feature type="compositionally biased region" description="Low complexity" evidence="10">
    <location>
        <begin position="40"/>
        <end position="51"/>
    </location>
</feature>
<dbReference type="AlphaFoldDB" id="A0A453G1N6"/>
<dbReference type="PANTHER" id="PTHR12570:SF68">
    <property type="entry name" value="MAGNESIUM TRANSPORTER-RELATED"/>
    <property type="match status" value="1"/>
</dbReference>
<evidence type="ECO:0000313" key="11">
    <source>
        <dbReference type="EnsemblPlants" id="AET3Gv20854600.1"/>
    </source>
</evidence>
<keyword evidence="9" id="KW-0460">Magnesium</keyword>
<protein>
    <recommendedName>
        <fullName evidence="9">Probable magnesium transporter</fullName>
    </recommendedName>
</protein>
<keyword evidence="9" id="KW-0406">Ion transport</keyword>
<evidence type="ECO:0000256" key="7">
    <source>
        <dbReference type="ARBA" id="ARBA00023136"/>
    </source>
</evidence>
<keyword evidence="5 9" id="KW-0967">Endosome</keyword>
<keyword evidence="9" id="KW-0813">Transport</keyword>
<reference evidence="12" key="2">
    <citation type="journal article" date="2017" name="Nat. Plants">
        <title>The Aegilops tauschii genome reveals multiple impacts of transposons.</title>
        <authorList>
            <person name="Zhao G."/>
            <person name="Zou C."/>
            <person name="Li K."/>
            <person name="Wang K."/>
            <person name="Li T."/>
            <person name="Gao L."/>
            <person name="Zhang X."/>
            <person name="Wang H."/>
            <person name="Yang Z."/>
            <person name="Liu X."/>
            <person name="Jiang W."/>
            <person name="Mao L."/>
            <person name="Kong X."/>
            <person name="Jiao Y."/>
            <person name="Jia J."/>
        </authorList>
    </citation>
    <scope>NUCLEOTIDE SEQUENCE [LARGE SCALE GENOMIC DNA]</scope>
    <source>
        <strain evidence="12">cv. AL8/78</strain>
    </source>
</reference>
<evidence type="ECO:0000256" key="10">
    <source>
        <dbReference type="SAM" id="MobiDB-lite"/>
    </source>
</evidence>
<evidence type="ECO:0000256" key="6">
    <source>
        <dbReference type="ARBA" id="ARBA00022989"/>
    </source>
</evidence>
<comment type="caution">
    <text evidence="9">Lacks conserved residue(s) required for the propagation of feature annotation.</text>
</comment>
<evidence type="ECO:0000256" key="2">
    <source>
        <dbReference type="ARBA" id="ARBA00007001"/>
    </source>
</evidence>
<keyword evidence="12" id="KW-1185">Reference proteome</keyword>
<feature type="transmembrane region" description="Helical" evidence="9">
    <location>
        <begin position="172"/>
        <end position="192"/>
    </location>
</feature>
<evidence type="ECO:0000256" key="1">
    <source>
        <dbReference type="ARBA" id="ARBA00004141"/>
    </source>
</evidence>
<evidence type="ECO:0000256" key="9">
    <source>
        <dbReference type="RuleBase" id="RU363078"/>
    </source>
</evidence>
<reference evidence="11" key="5">
    <citation type="journal article" date="2021" name="G3 (Bethesda)">
        <title>Aegilops tauschii genome assembly Aet v5.0 features greater sequence contiguity and improved annotation.</title>
        <authorList>
            <person name="Wang L."/>
            <person name="Zhu T."/>
            <person name="Rodriguez J.C."/>
            <person name="Deal K.R."/>
            <person name="Dubcovsky J."/>
            <person name="McGuire P.E."/>
            <person name="Lux T."/>
            <person name="Spannagl M."/>
            <person name="Mayer K.F.X."/>
            <person name="Baldrich P."/>
            <person name="Meyers B.C."/>
            <person name="Huo N."/>
            <person name="Gu Y.Q."/>
            <person name="Zhou H."/>
            <person name="Devos K.M."/>
            <person name="Bennetzen J.L."/>
            <person name="Unver T."/>
            <person name="Budak H."/>
            <person name="Gulick P.J."/>
            <person name="Galiba G."/>
            <person name="Kalapos B."/>
            <person name="Nelson D.R."/>
            <person name="Li P."/>
            <person name="You F.M."/>
            <person name="Luo M.C."/>
            <person name="Dvorak J."/>
        </authorList>
    </citation>
    <scope>NUCLEOTIDE SEQUENCE [LARGE SCALE GENOMIC DNA]</scope>
    <source>
        <strain evidence="11">cv. AL8/78</strain>
    </source>
</reference>
<keyword evidence="4 9" id="KW-0812">Transmembrane</keyword>
<name>A0A453G1N6_AEGTS</name>
<dbReference type="PANTHER" id="PTHR12570">
    <property type="match status" value="1"/>
</dbReference>
<proteinExistence type="inferred from homology"/>